<name>A0ABQ2K3M8_9ACTN</name>
<keyword evidence="2" id="KW-1185">Reference proteome</keyword>
<sequence length="78" mass="8328">MVIRASQAEICYWASYSLGGTKRMRKVFKSVKTRTLPRALPPGASPALHETRSGGIRVAPLGAEAGEITDGSQDRNGV</sequence>
<evidence type="ECO:0000313" key="2">
    <source>
        <dbReference type="Proteomes" id="UP000600080"/>
    </source>
</evidence>
<gene>
    <name evidence="1" type="ORF">GCM10012285_63420</name>
</gene>
<evidence type="ECO:0000313" key="1">
    <source>
        <dbReference type="EMBL" id="GGN62904.1"/>
    </source>
</evidence>
<comment type="caution">
    <text evidence="1">The sequence shown here is derived from an EMBL/GenBank/DDBJ whole genome shotgun (WGS) entry which is preliminary data.</text>
</comment>
<dbReference type="EMBL" id="BMND01000049">
    <property type="protein sequence ID" value="GGN62904.1"/>
    <property type="molecule type" value="Genomic_DNA"/>
</dbReference>
<proteinExistence type="predicted"/>
<reference evidence="2" key="1">
    <citation type="journal article" date="2019" name="Int. J. Syst. Evol. Microbiol.">
        <title>The Global Catalogue of Microorganisms (GCM) 10K type strain sequencing project: providing services to taxonomists for standard genome sequencing and annotation.</title>
        <authorList>
            <consortium name="The Broad Institute Genomics Platform"/>
            <consortium name="The Broad Institute Genome Sequencing Center for Infectious Disease"/>
            <person name="Wu L."/>
            <person name="Ma J."/>
        </authorList>
    </citation>
    <scope>NUCLEOTIDE SEQUENCE [LARGE SCALE GENOMIC DNA]</scope>
    <source>
        <strain evidence="2">CGMCC 4.7323</strain>
    </source>
</reference>
<protein>
    <submittedName>
        <fullName evidence="1">Uncharacterized protein</fullName>
    </submittedName>
</protein>
<organism evidence="1 2">
    <name type="scientific">Streptomyces kronopolitis</name>
    <dbReference type="NCBI Taxonomy" id="1612435"/>
    <lineage>
        <taxon>Bacteria</taxon>
        <taxon>Bacillati</taxon>
        <taxon>Actinomycetota</taxon>
        <taxon>Actinomycetes</taxon>
        <taxon>Kitasatosporales</taxon>
        <taxon>Streptomycetaceae</taxon>
        <taxon>Streptomyces</taxon>
    </lineage>
</organism>
<accession>A0ABQ2K3M8</accession>
<dbReference type="Proteomes" id="UP000600080">
    <property type="component" value="Unassembled WGS sequence"/>
</dbReference>